<evidence type="ECO:0000313" key="3">
    <source>
        <dbReference type="Proteomes" id="UP001165121"/>
    </source>
</evidence>
<organism evidence="2 3">
    <name type="scientific">Phytophthora fragariaefolia</name>
    <dbReference type="NCBI Taxonomy" id="1490495"/>
    <lineage>
        <taxon>Eukaryota</taxon>
        <taxon>Sar</taxon>
        <taxon>Stramenopiles</taxon>
        <taxon>Oomycota</taxon>
        <taxon>Peronosporomycetes</taxon>
        <taxon>Peronosporales</taxon>
        <taxon>Peronosporaceae</taxon>
        <taxon>Phytophthora</taxon>
    </lineage>
</organism>
<dbReference type="AlphaFoldDB" id="A0A9W6Y429"/>
<proteinExistence type="predicted"/>
<feature type="region of interest" description="Disordered" evidence="1">
    <location>
        <begin position="1"/>
        <end position="108"/>
    </location>
</feature>
<sequence length="137" mass="13644">MSTSKMSADSSTGRDVDDAPPHAPGQLPDTPSEGGDASGSGGAGGSDGSSSGEAKDAPPPHPDPDAADDVPLHTEALPQGDEAPGTPVEHSGTARDVELDPRNDPSSTAAAFASVDQLLVMQQVIADATAKYITQGE</sequence>
<reference evidence="2" key="1">
    <citation type="submission" date="2023-04" db="EMBL/GenBank/DDBJ databases">
        <title>Phytophthora fragariaefolia NBRC 109709.</title>
        <authorList>
            <person name="Ichikawa N."/>
            <person name="Sato H."/>
            <person name="Tonouchi N."/>
        </authorList>
    </citation>
    <scope>NUCLEOTIDE SEQUENCE</scope>
    <source>
        <strain evidence="2">NBRC 109709</strain>
    </source>
</reference>
<dbReference type="Proteomes" id="UP001165121">
    <property type="component" value="Unassembled WGS sequence"/>
</dbReference>
<gene>
    <name evidence="2" type="ORF">Pfra01_002311300</name>
</gene>
<protein>
    <submittedName>
        <fullName evidence="2">Unnamed protein product</fullName>
    </submittedName>
</protein>
<evidence type="ECO:0000256" key="1">
    <source>
        <dbReference type="SAM" id="MobiDB-lite"/>
    </source>
</evidence>
<feature type="compositionally biased region" description="Basic and acidic residues" evidence="1">
    <location>
        <begin position="53"/>
        <end position="64"/>
    </location>
</feature>
<name>A0A9W6Y429_9STRA</name>
<feature type="compositionally biased region" description="Polar residues" evidence="1">
    <location>
        <begin position="1"/>
        <end position="11"/>
    </location>
</feature>
<evidence type="ECO:0000313" key="2">
    <source>
        <dbReference type="EMBL" id="GMF55091.1"/>
    </source>
</evidence>
<feature type="compositionally biased region" description="Basic and acidic residues" evidence="1">
    <location>
        <begin position="92"/>
        <end position="103"/>
    </location>
</feature>
<dbReference type="EMBL" id="BSXT01003653">
    <property type="protein sequence ID" value="GMF55091.1"/>
    <property type="molecule type" value="Genomic_DNA"/>
</dbReference>
<feature type="compositionally biased region" description="Gly residues" evidence="1">
    <location>
        <begin position="36"/>
        <end position="47"/>
    </location>
</feature>
<comment type="caution">
    <text evidence="2">The sequence shown here is derived from an EMBL/GenBank/DDBJ whole genome shotgun (WGS) entry which is preliminary data.</text>
</comment>
<accession>A0A9W6Y429</accession>
<keyword evidence="3" id="KW-1185">Reference proteome</keyword>